<dbReference type="EMBL" id="CAFBRX010000179">
    <property type="protein sequence ID" value="CAB5132197.1"/>
    <property type="molecule type" value="Genomic_DNA"/>
</dbReference>
<accession>A0A6J7W0X8</accession>
<organism evidence="1">
    <name type="scientific">freshwater metagenome</name>
    <dbReference type="NCBI Taxonomy" id="449393"/>
    <lineage>
        <taxon>unclassified sequences</taxon>
        <taxon>metagenomes</taxon>
        <taxon>ecological metagenomes</taxon>
    </lineage>
</organism>
<dbReference type="AlphaFoldDB" id="A0A6J7W0X8"/>
<gene>
    <name evidence="1" type="ORF">UFOPK4422_01407</name>
</gene>
<name>A0A6J7W0X8_9ZZZZ</name>
<reference evidence="1" key="1">
    <citation type="submission" date="2020-05" db="EMBL/GenBank/DDBJ databases">
        <authorList>
            <person name="Chiriac C."/>
            <person name="Salcher M."/>
            <person name="Ghai R."/>
            <person name="Kavagutti S V."/>
        </authorList>
    </citation>
    <scope>NUCLEOTIDE SEQUENCE</scope>
</reference>
<evidence type="ECO:0000313" key="1">
    <source>
        <dbReference type="EMBL" id="CAB5132197.1"/>
    </source>
</evidence>
<sequence>MYDKVLFNALTAVTVKVPSNSAPTPETMIVLPTTKP</sequence>
<protein>
    <submittedName>
        <fullName evidence="1">Unannotated protein</fullName>
    </submittedName>
</protein>
<proteinExistence type="predicted"/>